<dbReference type="AlphaFoldDB" id="A0AAD9L501"/>
<evidence type="ECO:0000313" key="2">
    <source>
        <dbReference type="Proteomes" id="UP001209878"/>
    </source>
</evidence>
<dbReference type="Pfam" id="PF19302">
    <property type="entry name" value="DUF5915"/>
    <property type="match status" value="1"/>
</dbReference>
<dbReference type="Proteomes" id="UP001209878">
    <property type="component" value="Unassembled WGS sequence"/>
</dbReference>
<comment type="caution">
    <text evidence="1">The sequence shown here is derived from an EMBL/GenBank/DDBJ whole genome shotgun (WGS) entry which is preliminary data.</text>
</comment>
<gene>
    <name evidence="1" type="ORF">NP493_320g02008</name>
</gene>
<proteinExistence type="predicted"/>
<reference evidence="1" key="1">
    <citation type="journal article" date="2023" name="Mol. Biol. Evol.">
        <title>Third-Generation Sequencing Reveals the Adaptive Role of the Epigenome in Three Deep-Sea Polychaetes.</title>
        <authorList>
            <person name="Perez M."/>
            <person name="Aroh O."/>
            <person name="Sun Y."/>
            <person name="Lan Y."/>
            <person name="Juniper S.K."/>
            <person name="Young C.R."/>
            <person name="Angers B."/>
            <person name="Qian P.Y."/>
        </authorList>
    </citation>
    <scope>NUCLEOTIDE SEQUENCE</scope>
    <source>
        <strain evidence="1">R07B-5</strain>
    </source>
</reference>
<accession>A0AAD9L501</accession>
<organism evidence="1 2">
    <name type="scientific">Ridgeia piscesae</name>
    <name type="common">Tubeworm</name>
    <dbReference type="NCBI Taxonomy" id="27915"/>
    <lineage>
        <taxon>Eukaryota</taxon>
        <taxon>Metazoa</taxon>
        <taxon>Spiralia</taxon>
        <taxon>Lophotrochozoa</taxon>
        <taxon>Annelida</taxon>
        <taxon>Polychaeta</taxon>
        <taxon>Sedentaria</taxon>
        <taxon>Canalipalpata</taxon>
        <taxon>Sabellida</taxon>
        <taxon>Siboglinidae</taxon>
        <taxon>Ridgeia</taxon>
    </lineage>
</organism>
<evidence type="ECO:0000313" key="1">
    <source>
        <dbReference type="EMBL" id="KAK2183211.1"/>
    </source>
</evidence>
<name>A0AAD9L501_RIDPI</name>
<sequence>MTTCDSSRRTDSAVSPLDTSRLVSEVHLGDVIRVNFYSHYEAHTEKESMLDEGLTREVVNRIQRLRKTVMPSWCPRDEVNVFYKMSRDLCRVLQQFSEHIHTTTKSPVIDGPPPAGSDIVIQQKTNVCRCRLVIDIAYDM</sequence>
<keyword evidence="2" id="KW-1185">Reference proteome</keyword>
<protein>
    <submittedName>
        <fullName evidence="1">Uncharacterized protein</fullName>
    </submittedName>
</protein>
<dbReference type="EMBL" id="JAODUO010000319">
    <property type="protein sequence ID" value="KAK2183211.1"/>
    <property type="molecule type" value="Genomic_DNA"/>
</dbReference>